<proteinExistence type="predicted"/>
<comment type="caution">
    <text evidence="5">The sequence shown here is derived from an EMBL/GenBank/DDBJ whole genome shotgun (WGS) entry which is preliminary data.</text>
</comment>
<evidence type="ECO:0000313" key="6">
    <source>
        <dbReference type="Proteomes" id="UP000183567"/>
    </source>
</evidence>
<protein>
    <recommendedName>
        <fullName evidence="4">PH domain-containing protein</fullName>
    </recommendedName>
</protein>
<dbReference type="SUPFAM" id="SSF51905">
    <property type="entry name" value="FAD/NAD(P)-binding domain"/>
    <property type="match status" value="1"/>
</dbReference>
<accession>A0A1J8QFH3</accession>
<sequence length="519" mass="57241">MAVLHLSTPLDSLGITKTVVEAASPAEEADKWFSAFVEAVRMSDIASIIDLFHETGSWRDIVALTWSLRTLRGRKDIKRLLDARFEATGLTTLQLNKGVRYAPARVAPLPDLAFIRFCFTFETLHGKGSGVCHLVRSSPSPEGSWKAHALLTHLDTLKSSEAGVFRSRMMFHGSWEDKRNHELEFSNGDPDVLIIGAGQCGLQIAAHLKYMGVSTLVIERNARVGDNWRTRYKSLFLHNLIHYNQTSYLRFPSTWPLFSPAPKDCYRGRVVHSSEYKTGSGYEGMKAIVVGACNSAHDIALDLCNNDTDVTIIQRSSTFVISHQALAAEHGVTYNDGFPTELADLLGLALPWSTQKSILQYKVPRVAGTTDKALLKGLERVGFKTNLGPDRTGVITLSSVRGGGFYINTGASEKIIDGSIKLKSECSIERFTTNGLALHDGTELQADIVIFATGFGDLRDSVRLVCGEEVAEKVGLVWGMDDEGELRSVWKDSGHEGFWIAAEIKASLEGLFRREELTF</sequence>
<keyword evidence="6" id="KW-1185">Reference proteome</keyword>
<dbReference type="Gene3D" id="3.50.50.60">
    <property type="entry name" value="FAD/NAD(P)-binding domain"/>
    <property type="match status" value="2"/>
</dbReference>
<dbReference type="InterPro" id="IPR020946">
    <property type="entry name" value="Flavin_mOase-like"/>
</dbReference>
<dbReference type="Gene3D" id="3.10.450.50">
    <property type="match status" value="1"/>
</dbReference>
<dbReference type="InterPro" id="IPR050982">
    <property type="entry name" value="Auxin_biosynth/cation_transpt"/>
</dbReference>
<evidence type="ECO:0000259" key="4">
    <source>
        <dbReference type="PROSITE" id="PS50003"/>
    </source>
</evidence>
<gene>
    <name evidence="5" type="ORF">AZE42_07823</name>
</gene>
<dbReference type="InterPro" id="IPR032710">
    <property type="entry name" value="NTF2-like_dom_sf"/>
</dbReference>
<dbReference type="InterPro" id="IPR001849">
    <property type="entry name" value="PH_domain"/>
</dbReference>
<dbReference type="EMBL" id="LVVM01005452">
    <property type="protein sequence ID" value="OJA10500.1"/>
    <property type="molecule type" value="Genomic_DNA"/>
</dbReference>
<keyword evidence="2" id="KW-0274">FAD</keyword>
<dbReference type="PROSITE" id="PS50003">
    <property type="entry name" value="PH_DOMAIN"/>
    <property type="match status" value="1"/>
</dbReference>
<feature type="domain" description="PH" evidence="4">
    <location>
        <begin position="1"/>
        <end position="41"/>
    </location>
</feature>
<keyword evidence="1" id="KW-0285">Flavoprotein</keyword>
<organism evidence="5 6">
    <name type="scientific">Rhizopogon vesiculosus</name>
    <dbReference type="NCBI Taxonomy" id="180088"/>
    <lineage>
        <taxon>Eukaryota</taxon>
        <taxon>Fungi</taxon>
        <taxon>Dikarya</taxon>
        <taxon>Basidiomycota</taxon>
        <taxon>Agaricomycotina</taxon>
        <taxon>Agaricomycetes</taxon>
        <taxon>Agaricomycetidae</taxon>
        <taxon>Boletales</taxon>
        <taxon>Suillineae</taxon>
        <taxon>Rhizopogonaceae</taxon>
        <taxon>Rhizopogon</taxon>
    </lineage>
</organism>
<dbReference type="STRING" id="180088.A0A1J8QFH3"/>
<evidence type="ECO:0000256" key="2">
    <source>
        <dbReference type="ARBA" id="ARBA00022827"/>
    </source>
</evidence>
<evidence type="ECO:0000256" key="3">
    <source>
        <dbReference type="ARBA" id="ARBA00023002"/>
    </source>
</evidence>
<dbReference type="Pfam" id="PF00743">
    <property type="entry name" value="FMO-like"/>
    <property type="match status" value="1"/>
</dbReference>
<dbReference type="Proteomes" id="UP000183567">
    <property type="component" value="Unassembled WGS sequence"/>
</dbReference>
<dbReference type="Pfam" id="PF01494">
    <property type="entry name" value="FAD_binding_3"/>
    <property type="match status" value="1"/>
</dbReference>
<dbReference type="InterPro" id="IPR002938">
    <property type="entry name" value="FAD-bd"/>
</dbReference>
<dbReference type="GO" id="GO:0071949">
    <property type="term" value="F:FAD binding"/>
    <property type="evidence" value="ECO:0007669"/>
    <property type="project" value="InterPro"/>
</dbReference>
<evidence type="ECO:0000313" key="5">
    <source>
        <dbReference type="EMBL" id="OJA10500.1"/>
    </source>
</evidence>
<keyword evidence="3" id="KW-0560">Oxidoreductase</keyword>
<dbReference type="PANTHER" id="PTHR43539:SF68">
    <property type="entry name" value="FLAVIN-BINDING MONOOXYGENASE-LIKE PROTEIN (AFU_ORTHOLOGUE AFUA_4G09220)"/>
    <property type="match status" value="1"/>
</dbReference>
<dbReference type="InterPro" id="IPR036188">
    <property type="entry name" value="FAD/NAD-bd_sf"/>
</dbReference>
<evidence type="ECO:0000256" key="1">
    <source>
        <dbReference type="ARBA" id="ARBA00022630"/>
    </source>
</evidence>
<dbReference type="OrthoDB" id="74360at2759"/>
<dbReference type="SUPFAM" id="SSF54427">
    <property type="entry name" value="NTF2-like"/>
    <property type="match status" value="1"/>
</dbReference>
<reference evidence="5 6" key="1">
    <citation type="submission" date="2016-03" db="EMBL/GenBank/DDBJ databases">
        <title>Comparative genomics of the ectomycorrhizal sister species Rhizopogon vinicolor and Rhizopogon vesiculosus (Basidiomycota: Boletales) reveals a divergence of the mating type B locus.</title>
        <authorList>
            <person name="Mujic A.B."/>
            <person name="Kuo A."/>
            <person name="Tritt A."/>
            <person name="Lipzen A."/>
            <person name="Chen C."/>
            <person name="Johnson J."/>
            <person name="Sharma A."/>
            <person name="Barry K."/>
            <person name="Grigoriev I.V."/>
            <person name="Spatafora J.W."/>
        </authorList>
    </citation>
    <scope>NUCLEOTIDE SEQUENCE [LARGE SCALE GENOMIC DNA]</scope>
    <source>
        <strain evidence="5 6">AM-OR11-056</strain>
    </source>
</reference>
<dbReference type="PANTHER" id="PTHR43539">
    <property type="entry name" value="FLAVIN-BINDING MONOOXYGENASE-LIKE PROTEIN (AFU_ORTHOLOGUE AFUA_4G09220)"/>
    <property type="match status" value="1"/>
</dbReference>
<dbReference type="AlphaFoldDB" id="A0A1J8QFH3"/>
<dbReference type="GO" id="GO:0050661">
    <property type="term" value="F:NADP binding"/>
    <property type="evidence" value="ECO:0007669"/>
    <property type="project" value="InterPro"/>
</dbReference>
<dbReference type="GO" id="GO:0004499">
    <property type="term" value="F:N,N-dimethylaniline monooxygenase activity"/>
    <property type="evidence" value="ECO:0007669"/>
    <property type="project" value="InterPro"/>
</dbReference>
<name>A0A1J8QFH3_9AGAM</name>